<reference evidence="2" key="1">
    <citation type="journal article" date="2022" name="Int. J. Mol. Sci.">
        <title>Draft Genome of Tanacetum Coccineum: Genomic Comparison of Closely Related Tanacetum-Family Plants.</title>
        <authorList>
            <person name="Yamashiro T."/>
            <person name="Shiraishi A."/>
            <person name="Nakayama K."/>
            <person name="Satake H."/>
        </authorList>
    </citation>
    <scope>NUCLEOTIDE SEQUENCE</scope>
</reference>
<dbReference type="Proteomes" id="UP001151760">
    <property type="component" value="Unassembled WGS sequence"/>
</dbReference>
<protein>
    <submittedName>
        <fullName evidence="2">Uncharacterized protein</fullName>
    </submittedName>
</protein>
<evidence type="ECO:0000313" key="3">
    <source>
        <dbReference type="Proteomes" id="UP001151760"/>
    </source>
</evidence>
<gene>
    <name evidence="2" type="ORF">Tco_1031804</name>
</gene>
<organism evidence="2 3">
    <name type="scientific">Tanacetum coccineum</name>
    <dbReference type="NCBI Taxonomy" id="301880"/>
    <lineage>
        <taxon>Eukaryota</taxon>
        <taxon>Viridiplantae</taxon>
        <taxon>Streptophyta</taxon>
        <taxon>Embryophyta</taxon>
        <taxon>Tracheophyta</taxon>
        <taxon>Spermatophyta</taxon>
        <taxon>Magnoliopsida</taxon>
        <taxon>eudicotyledons</taxon>
        <taxon>Gunneridae</taxon>
        <taxon>Pentapetalae</taxon>
        <taxon>asterids</taxon>
        <taxon>campanulids</taxon>
        <taxon>Asterales</taxon>
        <taxon>Asteraceae</taxon>
        <taxon>Asteroideae</taxon>
        <taxon>Anthemideae</taxon>
        <taxon>Anthemidinae</taxon>
        <taxon>Tanacetum</taxon>
    </lineage>
</organism>
<name>A0ABQ5GBP6_9ASTR</name>
<evidence type="ECO:0000313" key="2">
    <source>
        <dbReference type="EMBL" id="GJT72518.1"/>
    </source>
</evidence>
<keyword evidence="1" id="KW-0175">Coiled coil</keyword>
<keyword evidence="3" id="KW-1185">Reference proteome</keyword>
<evidence type="ECO:0000256" key="1">
    <source>
        <dbReference type="SAM" id="Coils"/>
    </source>
</evidence>
<reference evidence="2" key="2">
    <citation type="submission" date="2022-01" db="EMBL/GenBank/DDBJ databases">
        <authorList>
            <person name="Yamashiro T."/>
            <person name="Shiraishi A."/>
            <person name="Satake H."/>
            <person name="Nakayama K."/>
        </authorList>
    </citation>
    <scope>NUCLEOTIDE SEQUENCE</scope>
</reference>
<accession>A0ABQ5GBP6</accession>
<proteinExistence type="predicted"/>
<comment type="caution">
    <text evidence="2">The sequence shown here is derived from an EMBL/GenBank/DDBJ whole genome shotgun (WGS) entry which is preliminary data.</text>
</comment>
<sequence length="384" mass="43417">MLEKHLYDSWKSRMELYMLNRPHGRMILASVEKGPLVWPSITTQKFTTSQSTPLSITYPLNEYQSSVHHNICSPQSSIPQLEYAPTTYQHQQSKFSQPDSGLIVLVFQKGDDPIDVINHMMSFLTAVVTSQYPTTNNQLRTSSNPRQQATIYDGKVTVQPVQGRQTTYAAGTTRNIHSLEKSGKQYSEQRLVISSNCKGEEEEIAFLADLGLPDTQTSQTVITHNVAYQADDLDAYDSDCDELNSAKIALMANLSRNGSDALTEYLSETQQETVQNSNSSAQQDALILSMFEQLNTQVMNCTNVNLEYKSANKALTTELDRYKEEVKDLKEMQNVENSFSGSNEQYAEIERLKQTLSEQVQEKDSLMKTVSDLKNDLKMEENRK</sequence>
<dbReference type="EMBL" id="BQNB010018265">
    <property type="protein sequence ID" value="GJT72518.1"/>
    <property type="molecule type" value="Genomic_DNA"/>
</dbReference>
<feature type="coiled-coil region" evidence="1">
    <location>
        <begin position="305"/>
        <end position="383"/>
    </location>
</feature>